<feature type="transmembrane region" description="Helical" evidence="16">
    <location>
        <begin position="153"/>
        <end position="172"/>
    </location>
</feature>
<evidence type="ECO:0000256" key="16">
    <source>
        <dbReference type="SAM" id="Phobius"/>
    </source>
</evidence>
<geneLocation type="mitochondrion" evidence="17"/>
<feature type="transmembrane region" description="Helical" evidence="16">
    <location>
        <begin position="6"/>
        <end position="26"/>
    </location>
</feature>
<accession>A0A6G5NIA4</accession>
<dbReference type="GO" id="GO:0008137">
    <property type="term" value="F:NADH dehydrogenase (ubiquinone) activity"/>
    <property type="evidence" value="ECO:0007669"/>
    <property type="project" value="UniProtKB-EC"/>
</dbReference>
<dbReference type="AlphaFoldDB" id="A0A6G5NIA4"/>
<evidence type="ECO:0000256" key="12">
    <source>
        <dbReference type="ARBA" id="ARBA00023128"/>
    </source>
</evidence>
<dbReference type="CTD" id="67122143"/>
<sequence length="184" mass="21997">MIKELLFMNIVIIFILFMTLFILLTNIMNSNPIMIMINLLMYSMMICIKISLWKSNFLYSIILFLIMISGLLIIFIYFSSLISNEKINFKFNKLLYMNLIFNFIILIMLNYNLNFMSSKQKKFNFYEINPIMKINEMNYQNILSLYEYPFNNLTIISMFYLLITLISIIKICSIKSMTLRKISS</sequence>
<comment type="catalytic activity">
    <reaction evidence="15">
        <text>a ubiquinone + NADH + 5 H(+)(in) = a ubiquinol + NAD(+) + 4 H(+)(out)</text>
        <dbReference type="Rhea" id="RHEA:29091"/>
        <dbReference type="Rhea" id="RHEA-COMP:9565"/>
        <dbReference type="Rhea" id="RHEA-COMP:9566"/>
        <dbReference type="ChEBI" id="CHEBI:15378"/>
        <dbReference type="ChEBI" id="CHEBI:16389"/>
        <dbReference type="ChEBI" id="CHEBI:17976"/>
        <dbReference type="ChEBI" id="CHEBI:57540"/>
        <dbReference type="ChEBI" id="CHEBI:57945"/>
        <dbReference type="EC" id="7.1.1.2"/>
    </reaction>
</comment>
<evidence type="ECO:0000256" key="2">
    <source>
        <dbReference type="ARBA" id="ARBA00005698"/>
    </source>
</evidence>
<keyword evidence="5" id="KW-0813">Transport</keyword>
<name>A0A6G5NIA4_9HYME</name>
<proteinExistence type="inferred from homology"/>
<comment type="subcellular location">
    <subcellularLocation>
        <location evidence="1">Mitochondrion membrane</location>
        <topology evidence="1">Multi-pass membrane protein</topology>
    </subcellularLocation>
</comment>
<evidence type="ECO:0000256" key="1">
    <source>
        <dbReference type="ARBA" id="ARBA00004225"/>
    </source>
</evidence>
<keyword evidence="9" id="KW-0249">Electron transport</keyword>
<organism evidence="17">
    <name type="scientific">Acropyga sauteri</name>
    <dbReference type="NCBI Taxonomy" id="602226"/>
    <lineage>
        <taxon>Eukaryota</taxon>
        <taxon>Metazoa</taxon>
        <taxon>Ecdysozoa</taxon>
        <taxon>Arthropoda</taxon>
        <taxon>Hexapoda</taxon>
        <taxon>Insecta</taxon>
        <taxon>Pterygota</taxon>
        <taxon>Neoptera</taxon>
        <taxon>Endopterygota</taxon>
        <taxon>Hymenoptera</taxon>
        <taxon>Apocrita</taxon>
        <taxon>Aculeata</taxon>
        <taxon>Formicoidea</taxon>
        <taxon>Formicidae</taxon>
        <taxon>Formicinae</taxon>
        <taxon>Acropyga</taxon>
    </lineage>
</organism>
<keyword evidence="8" id="KW-1278">Translocase</keyword>
<protein>
    <recommendedName>
        <fullName evidence="4">NADH-ubiquinone oxidoreductase chain 6</fullName>
        <ecNumber evidence="3">7.1.1.2</ecNumber>
    </recommendedName>
    <alternativeName>
        <fullName evidence="14">NADH dehydrogenase subunit 6</fullName>
    </alternativeName>
</protein>
<dbReference type="InterPro" id="IPR050269">
    <property type="entry name" value="ComplexI_Subunit6"/>
</dbReference>
<keyword evidence="11" id="KW-0520">NAD</keyword>
<evidence type="ECO:0000256" key="11">
    <source>
        <dbReference type="ARBA" id="ARBA00023027"/>
    </source>
</evidence>
<dbReference type="GO" id="GO:0031966">
    <property type="term" value="C:mitochondrial membrane"/>
    <property type="evidence" value="ECO:0007669"/>
    <property type="project" value="UniProtKB-SubCell"/>
</dbReference>
<evidence type="ECO:0000256" key="6">
    <source>
        <dbReference type="ARBA" id="ARBA00022660"/>
    </source>
</evidence>
<dbReference type="RefSeq" id="YP_009734520.1">
    <property type="nucleotide sequence ID" value="NC_046398.1"/>
</dbReference>
<keyword evidence="10 16" id="KW-1133">Transmembrane helix</keyword>
<keyword evidence="13 16" id="KW-0472">Membrane</keyword>
<keyword evidence="7 16" id="KW-0812">Transmembrane</keyword>
<feature type="transmembrane region" description="Helical" evidence="16">
    <location>
        <begin position="33"/>
        <end position="52"/>
    </location>
</feature>
<dbReference type="GeneID" id="44790044"/>
<dbReference type="EC" id="7.1.1.2" evidence="3"/>
<comment type="similarity">
    <text evidence="2">Belongs to the complex I subunit 6 family.</text>
</comment>
<evidence type="ECO:0000256" key="5">
    <source>
        <dbReference type="ARBA" id="ARBA00022448"/>
    </source>
</evidence>
<evidence type="ECO:0000256" key="10">
    <source>
        <dbReference type="ARBA" id="ARBA00022989"/>
    </source>
</evidence>
<evidence type="ECO:0000256" key="3">
    <source>
        <dbReference type="ARBA" id="ARBA00012944"/>
    </source>
</evidence>
<dbReference type="PANTHER" id="PTHR11435">
    <property type="entry name" value="NADH UBIQUINONE OXIDOREDUCTASE SUBUNIT ND6"/>
    <property type="match status" value="1"/>
</dbReference>
<keyword evidence="6" id="KW-0679">Respiratory chain</keyword>
<evidence type="ECO:0000256" key="14">
    <source>
        <dbReference type="ARBA" id="ARBA00031019"/>
    </source>
</evidence>
<evidence type="ECO:0000313" key="17">
    <source>
        <dbReference type="EMBL" id="QBG38683.1"/>
    </source>
</evidence>
<evidence type="ECO:0000256" key="15">
    <source>
        <dbReference type="ARBA" id="ARBA00049551"/>
    </source>
</evidence>
<evidence type="ECO:0000256" key="13">
    <source>
        <dbReference type="ARBA" id="ARBA00023136"/>
    </source>
</evidence>
<evidence type="ECO:0000256" key="4">
    <source>
        <dbReference type="ARBA" id="ARBA00021095"/>
    </source>
</evidence>
<dbReference type="EMBL" id="MH158411">
    <property type="protein sequence ID" value="QBG38683.1"/>
    <property type="molecule type" value="Genomic_DNA"/>
</dbReference>
<evidence type="ECO:0000256" key="7">
    <source>
        <dbReference type="ARBA" id="ARBA00022692"/>
    </source>
</evidence>
<keyword evidence="12 17" id="KW-0496">Mitochondrion</keyword>
<dbReference type="PANTHER" id="PTHR11435:SF1">
    <property type="entry name" value="NADH-UBIQUINONE OXIDOREDUCTASE CHAIN 6"/>
    <property type="match status" value="1"/>
</dbReference>
<feature type="transmembrane region" description="Helical" evidence="16">
    <location>
        <begin position="58"/>
        <end position="82"/>
    </location>
</feature>
<feature type="transmembrane region" description="Helical" evidence="16">
    <location>
        <begin position="94"/>
        <end position="113"/>
    </location>
</feature>
<evidence type="ECO:0000256" key="8">
    <source>
        <dbReference type="ARBA" id="ARBA00022967"/>
    </source>
</evidence>
<gene>
    <name evidence="17" type="primary">nad6</name>
</gene>
<evidence type="ECO:0000256" key="9">
    <source>
        <dbReference type="ARBA" id="ARBA00022982"/>
    </source>
</evidence>
<reference evidence="17" key="1">
    <citation type="submission" date="2018-04" db="EMBL/GenBank/DDBJ databases">
        <title>Evolution of mitochondrial genomes in the ant genus Acropyga (Hymenoptera: Formicidae: Formicinae).</title>
        <authorList>
            <person name="Duan X.-Y."/>
            <person name="Qian Z.-Q."/>
        </authorList>
    </citation>
    <scope>NUCLEOTIDE SEQUENCE</scope>
</reference>